<reference evidence="2" key="1">
    <citation type="submission" date="2021-05" db="EMBL/GenBank/DDBJ databases">
        <title>Comparative genomics of three Colletotrichum scovillei strains and genetic complementation revealed genes involved fungal growth and virulence on chili pepper.</title>
        <authorList>
            <person name="Hsieh D.-K."/>
            <person name="Chuang S.-C."/>
            <person name="Chen C.-Y."/>
            <person name="Chao Y.-T."/>
            <person name="Lu M.-Y.J."/>
            <person name="Lee M.-H."/>
            <person name="Shih M.-C."/>
        </authorList>
    </citation>
    <scope>NUCLEOTIDE SEQUENCE</scope>
    <source>
        <strain evidence="2">Coll-153</strain>
    </source>
</reference>
<protein>
    <submittedName>
        <fullName evidence="2">Uncharacterized protein</fullName>
    </submittedName>
</protein>
<dbReference type="EMBL" id="JAESDN010000006">
    <property type="protein sequence ID" value="KAG7048075.1"/>
    <property type="molecule type" value="Genomic_DNA"/>
</dbReference>
<evidence type="ECO:0000313" key="3">
    <source>
        <dbReference type="Proteomes" id="UP000699042"/>
    </source>
</evidence>
<gene>
    <name evidence="2" type="ORF">JMJ77_013725</name>
</gene>
<feature type="region of interest" description="Disordered" evidence="1">
    <location>
        <begin position="1"/>
        <end position="60"/>
    </location>
</feature>
<dbReference type="AlphaFoldDB" id="A0A9P7R241"/>
<dbReference type="Proteomes" id="UP000699042">
    <property type="component" value="Unassembled WGS sequence"/>
</dbReference>
<keyword evidence="3" id="KW-1185">Reference proteome</keyword>
<sequence>MIDSVEIDEHEEREGRYDSELGNGDDSMLLTRGKVWSMGGLRKPPSPRDGRKPWKTRRLP</sequence>
<name>A0A9P7R241_9PEZI</name>
<evidence type="ECO:0000313" key="2">
    <source>
        <dbReference type="EMBL" id="KAG7048075.1"/>
    </source>
</evidence>
<proteinExistence type="predicted"/>
<comment type="caution">
    <text evidence="2">The sequence shown here is derived from an EMBL/GenBank/DDBJ whole genome shotgun (WGS) entry which is preliminary data.</text>
</comment>
<accession>A0A9P7R241</accession>
<evidence type="ECO:0000256" key="1">
    <source>
        <dbReference type="SAM" id="MobiDB-lite"/>
    </source>
</evidence>
<feature type="compositionally biased region" description="Basic and acidic residues" evidence="1">
    <location>
        <begin position="10"/>
        <end position="19"/>
    </location>
</feature>
<organism evidence="2 3">
    <name type="scientific">Colletotrichum scovillei</name>
    <dbReference type="NCBI Taxonomy" id="1209932"/>
    <lineage>
        <taxon>Eukaryota</taxon>
        <taxon>Fungi</taxon>
        <taxon>Dikarya</taxon>
        <taxon>Ascomycota</taxon>
        <taxon>Pezizomycotina</taxon>
        <taxon>Sordariomycetes</taxon>
        <taxon>Hypocreomycetidae</taxon>
        <taxon>Glomerellales</taxon>
        <taxon>Glomerellaceae</taxon>
        <taxon>Colletotrichum</taxon>
        <taxon>Colletotrichum acutatum species complex</taxon>
    </lineage>
</organism>